<evidence type="ECO:0000313" key="1">
    <source>
        <dbReference type="EMBL" id="KAF7830146.1"/>
    </source>
</evidence>
<sequence>MIKVLGHLPHSRFCVPIAAQPIAAPVVAARFRVAPAQPDVTSPAPEHTVSGTIQFLLLISSSSSQQQIASPEQDCSLLNLLPQLLHGLFHQALFLVNTSDTILQMPGFSSSTPFWFPHISPSVSSVPLAEVRWS</sequence>
<dbReference type="AlphaFoldDB" id="A0A834U0P5"/>
<dbReference type="EMBL" id="JAAIUW010000005">
    <property type="protein sequence ID" value="KAF7830146.1"/>
    <property type="molecule type" value="Genomic_DNA"/>
</dbReference>
<evidence type="ECO:0000313" key="2">
    <source>
        <dbReference type="Proteomes" id="UP000634136"/>
    </source>
</evidence>
<organism evidence="1 2">
    <name type="scientific">Senna tora</name>
    <dbReference type="NCBI Taxonomy" id="362788"/>
    <lineage>
        <taxon>Eukaryota</taxon>
        <taxon>Viridiplantae</taxon>
        <taxon>Streptophyta</taxon>
        <taxon>Embryophyta</taxon>
        <taxon>Tracheophyta</taxon>
        <taxon>Spermatophyta</taxon>
        <taxon>Magnoliopsida</taxon>
        <taxon>eudicotyledons</taxon>
        <taxon>Gunneridae</taxon>
        <taxon>Pentapetalae</taxon>
        <taxon>rosids</taxon>
        <taxon>fabids</taxon>
        <taxon>Fabales</taxon>
        <taxon>Fabaceae</taxon>
        <taxon>Caesalpinioideae</taxon>
        <taxon>Cassia clade</taxon>
        <taxon>Senna</taxon>
    </lineage>
</organism>
<name>A0A834U0P5_9FABA</name>
<proteinExistence type="predicted"/>
<protein>
    <submittedName>
        <fullName evidence="1">Uncharacterized protein</fullName>
    </submittedName>
</protein>
<keyword evidence="2" id="KW-1185">Reference proteome</keyword>
<dbReference type="Proteomes" id="UP000634136">
    <property type="component" value="Unassembled WGS sequence"/>
</dbReference>
<reference evidence="1" key="1">
    <citation type="submission" date="2020-09" db="EMBL/GenBank/DDBJ databases">
        <title>Genome-Enabled Discovery of Anthraquinone Biosynthesis in Senna tora.</title>
        <authorList>
            <person name="Kang S.-H."/>
            <person name="Pandey R.P."/>
            <person name="Lee C.-M."/>
            <person name="Sim J.-S."/>
            <person name="Jeong J.-T."/>
            <person name="Choi B.-S."/>
            <person name="Jung M."/>
            <person name="Ginzburg D."/>
            <person name="Zhao K."/>
            <person name="Won S.Y."/>
            <person name="Oh T.-J."/>
            <person name="Yu Y."/>
            <person name="Kim N.-H."/>
            <person name="Lee O.R."/>
            <person name="Lee T.-H."/>
            <person name="Bashyal P."/>
            <person name="Kim T.-S."/>
            <person name="Lee W.-H."/>
            <person name="Kawkins C."/>
            <person name="Kim C.-K."/>
            <person name="Kim J.S."/>
            <person name="Ahn B.O."/>
            <person name="Rhee S.Y."/>
            <person name="Sohng J.K."/>
        </authorList>
    </citation>
    <scope>NUCLEOTIDE SEQUENCE</scope>
    <source>
        <tissue evidence="1">Leaf</tissue>
    </source>
</reference>
<accession>A0A834U0P5</accession>
<gene>
    <name evidence="1" type="ORF">G2W53_012479</name>
</gene>
<comment type="caution">
    <text evidence="1">The sequence shown here is derived from an EMBL/GenBank/DDBJ whole genome shotgun (WGS) entry which is preliminary data.</text>
</comment>